<dbReference type="InterPro" id="IPR029056">
    <property type="entry name" value="Ribokinase-like"/>
</dbReference>
<dbReference type="GO" id="GO:0009228">
    <property type="term" value="P:thiamine biosynthetic process"/>
    <property type="evidence" value="ECO:0000318"/>
    <property type="project" value="GO_Central"/>
</dbReference>
<dbReference type="GeneID" id="4621293"/>
<dbReference type="PANTHER" id="PTHR20858">
    <property type="entry name" value="PHOSPHOMETHYLPYRIMIDINE KINASE"/>
    <property type="match status" value="1"/>
</dbReference>
<dbReference type="InterPro" id="IPR004399">
    <property type="entry name" value="HMP/HMP-P_kinase_dom"/>
</dbReference>
<dbReference type="FunFam" id="3.40.1190.20:FF:000003">
    <property type="entry name" value="Phosphomethylpyrimidine kinase ThiD"/>
    <property type="match status" value="1"/>
</dbReference>
<dbReference type="SUPFAM" id="SSF53613">
    <property type="entry name" value="Ribokinase-like"/>
    <property type="match status" value="1"/>
</dbReference>
<dbReference type="HOGENOM" id="CLU_020520_0_3_1"/>
<keyword evidence="1" id="KW-0808">Transferase</keyword>
<protein>
    <submittedName>
        <fullName evidence="7">AER226Wp</fullName>
    </submittedName>
</protein>
<dbReference type="GO" id="GO:0008972">
    <property type="term" value="F:phosphomethylpyrimidine kinase activity"/>
    <property type="evidence" value="ECO:0000318"/>
    <property type="project" value="GO_Central"/>
</dbReference>
<evidence type="ECO:0000256" key="2">
    <source>
        <dbReference type="ARBA" id="ARBA00022741"/>
    </source>
</evidence>
<dbReference type="AlphaFoldDB" id="Q756M8"/>
<sequence length="316" mass="32547">MPEIVHIPDPAPQHLRARPRTQPTVLTVAGSDSSGGAGIEADIKTITMHGCYAMTCISAITAQTPRAVDAVRATPAPLLAAVLRGLFRDMAVDAIKTGMLTPAAVDCLLAALRDHRFAGPLVVDPVMAASSGSPLTDLAGPAARALLRRAALVTPNVPEACRLLAAQPPASPDGLVSLAQALARDLSTAVLLKGGHCPYPPDAVLDVLVDPADPAGPVTFCARRLSTPHTHGTGCTLAAAIAANLSRAMSLREAVYRGIIFVHHAIALQPERSVCALPENGPVHHAYALNLSSPATAPEASRKATCPDTATPTPPL</sequence>
<reference evidence="8" key="2">
    <citation type="journal article" date="2013" name="G3 (Bethesda)">
        <title>Genomes of Ashbya fungi isolated from insects reveal four mating-type loci, numerous translocations, lack of transposons, and distinct gene duplications.</title>
        <authorList>
            <person name="Dietrich F.S."/>
            <person name="Voegeli S."/>
            <person name="Kuo S."/>
            <person name="Philippsen P."/>
        </authorList>
    </citation>
    <scope>GENOME REANNOTATION</scope>
    <source>
        <strain evidence="8">ATCC 10895 / CBS 109.51 / FGSC 9923 / NRRL Y-1056</strain>
    </source>
</reference>
<feature type="region of interest" description="Disordered" evidence="5">
    <location>
        <begin position="297"/>
        <end position="316"/>
    </location>
</feature>
<evidence type="ECO:0000256" key="4">
    <source>
        <dbReference type="ARBA" id="ARBA00022840"/>
    </source>
</evidence>
<dbReference type="EMBL" id="AE016818">
    <property type="protein sequence ID" value="AAS52907.2"/>
    <property type="molecule type" value="Genomic_DNA"/>
</dbReference>
<dbReference type="CDD" id="cd01169">
    <property type="entry name" value="HMPP_kinase"/>
    <property type="match status" value="1"/>
</dbReference>
<dbReference type="InParanoid" id="Q756M8"/>
<dbReference type="RefSeq" id="NP_985083.2">
    <property type="nucleotide sequence ID" value="NM_210437.2"/>
</dbReference>
<dbReference type="InterPro" id="IPR013749">
    <property type="entry name" value="PM/HMP-P_kinase-1"/>
</dbReference>
<evidence type="ECO:0000313" key="8">
    <source>
        <dbReference type="Proteomes" id="UP000000591"/>
    </source>
</evidence>
<feature type="compositionally biased region" description="Low complexity" evidence="5">
    <location>
        <begin position="304"/>
        <end position="316"/>
    </location>
</feature>
<organism evidence="7 8">
    <name type="scientific">Eremothecium gossypii (strain ATCC 10895 / CBS 109.51 / FGSC 9923 / NRRL Y-1056)</name>
    <name type="common">Yeast</name>
    <name type="synonym">Ashbya gossypii</name>
    <dbReference type="NCBI Taxonomy" id="284811"/>
    <lineage>
        <taxon>Eukaryota</taxon>
        <taxon>Fungi</taxon>
        <taxon>Dikarya</taxon>
        <taxon>Ascomycota</taxon>
        <taxon>Saccharomycotina</taxon>
        <taxon>Saccharomycetes</taxon>
        <taxon>Saccharomycetales</taxon>
        <taxon>Saccharomycetaceae</taxon>
        <taxon>Eremothecium</taxon>
    </lineage>
</organism>
<keyword evidence="2" id="KW-0547">Nucleotide-binding</keyword>
<keyword evidence="3" id="KW-0418">Kinase</keyword>
<feature type="domain" description="Pyridoxamine kinase/Phosphomethylpyrimidine kinase" evidence="6">
    <location>
        <begin position="32"/>
        <end position="269"/>
    </location>
</feature>
<evidence type="ECO:0000259" key="6">
    <source>
        <dbReference type="Pfam" id="PF08543"/>
    </source>
</evidence>
<dbReference type="KEGG" id="ago:AGOS_AER226W"/>
<accession>Q756M8</accession>
<dbReference type="Proteomes" id="UP000000591">
    <property type="component" value="Chromosome V"/>
</dbReference>
<dbReference type="Gene3D" id="3.40.1190.20">
    <property type="match status" value="1"/>
</dbReference>
<keyword evidence="8" id="KW-1185">Reference proteome</keyword>
<name>Q756M8_EREGS</name>
<dbReference type="GO" id="GO:0005829">
    <property type="term" value="C:cytosol"/>
    <property type="evidence" value="ECO:0000318"/>
    <property type="project" value="GO_Central"/>
</dbReference>
<dbReference type="eggNOG" id="KOG2598">
    <property type="taxonomic scope" value="Eukaryota"/>
</dbReference>
<gene>
    <name evidence="7" type="ORF">AGOS_AER226W</name>
</gene>
<evidence type="ECO:0000256" key="3">
    <source>
        <dbReference type="ARBA" id="ARBA00022777"/>
    </source>
</evidence>
<dbReference type="Pfam" id="PF08543">
    <property type="entry name" value="Phos_pyr_kin"/>
    <property type="match status" value="1"/>
</dbReference>
<keyword evidence="4" id="KW-0067">ATP-binding</keyword>
<dbReference type="STRING" id="284811.Q756M8"/>
<dbReference type="PANTHER" id="PTHR20858:SF17">
    <property type="entry name" value="HYDROXYMETHYLPYRIMIDINE_PHOSPHOMETHYLPYRIMIDINE KINASE THI20-RELATED"/>
    <property type="match status" value="1"/>
</dbReference>
<evidence type="ECO:0000256" key="1">
    <source>
        <dbReference type="ARBA" id="ARBA00022679"/>
    </source>
</evidence>
<dbReference type="FunCoup" id="Q756M8">
    <property type="interactions" value="826"/>
</dbReference>
<reference evidence="7 8" key="1">
    <citation type="journal article" date="2004" name="Science">
        <title>The Ashbya gossypii genome as a tool for mapping the ancient Saccharomyces cerevisiae genome.</title>
        <authorList>
            <person name="Dietrich F.S."/>
            <person name="Voegeli S."/>
            <person name="Brachat S."/>
            <person name="Lerch A."/>
            <person name="Gates K."/>
            <person name="Steiner S."/>
            <person name="Mohr C."/>
            <person name="Pohlmann R."/>
            <person name="Luedi P."/>
            <person name="Choi S."/>
            <person name="Wing R.A."/>
            <person name="Flavier A."/>
            <person name="Gaffney T.D."/>
            <person name="Philippsen P."/>
        </authorList>
    </citation>
    <scope>NUCLEOTIDE SEQUENCE [LARGE SCALE GENOMIC DNA]</scope>
    <source>
        <strain evidence="8">ATCC 10895 / CBS 109.51 / FGSC 9923 / NRRL Y-1056</strain>
    </source>
</reference>
<dbReference type="GO" id="GO:0008902">
    <property type="term" value="F:hydroxymethylpyrimidine kinase activity"/>
    <property type="evidence" value="ECO:0000318"/>
    <property type="project" value="GO_Central"/>
</dbReference>
<evidence type="ECO:0000256" key="5">
    <source>
        <dbReference type="SAM" id="MobiDB-lite"/>
    </source>
</evidence>
<evidence type="ECO:0000313" key="7">
    <source>
        <dbReference type="EMBL" id="AAS52907.2"/>
    </source>
</evidence>
<dbReference type="OrthoDB" id="10028886at2759"/>
<proteinExistence type="predicted"/>
<dbReference type="GO" id="GO:0005524">
    <property type="term" value="F:ATP binding"/>
    <property type="evidence" value="ECO:0007669"/>
    <property type="project" value="UniProtKB-KW"/>
</dbReference>